<comment type="caution">
    <text evidence="3">The sequence shown here is derived from an EMBL/GenBank/DDBJ whole genome shotgun (WGS) entry which is preliminary data.</text>
</comment>
<dbReference type="PANTHER" id="PTHR22803">
    <property type="entry name" value="MANNOSE, PHOSPHOLIPASE, LECTIN RECEPTOR RELATED"/>
    <property type="match status" value="1"/>
</dbReference>
<dbReference type="Pfam" id="PF00059">
    <property type="entry name" value="Lectin_C"/>
    <property type="match status" value="1"/>
</dbReference>
<keyword evidence="4" id="KW-1185">Reference proteome</keyword>
<name>A0AAD9NJT8_RIDPI</name>
<dbReference type="CDD" id="cd00037">
    <property type="entry name" value="CLECT"/>
    <property type="match status" value="1"/>
</dbReference>
<protein>
    <recommendedName>
        <fullName evidence="2">C-type lectin domain-containing protein</fullName>
    </recommendedName>
</protein>
<feature type="domain" description="C-type lectin" evidence="2">
    <location>
        <begin position="27"/>
        <end position="141"/>
    </location>
</feature>
<dbReference type="AlphaFoldDB" id="A0AAD9NJT8"/>
<dbReference type="Gene3D" id="3.10.100.10">
    <property type="entry name" value="Mannose-Binding Protein A, subunit A"/>
    <property type="match status" value="1"/>
</dbReference>
<evidence type="ECO:0000313" key="4">
    <source>
        <dbReference type="Proteomes" id="UP001209878"/>
    </source>
</evidence>
<organism evidence="3 4">
    <name type="scientific">Ridgeia piscesae</name>
    <name type="common">Tubeworm</name>
    <dbReference type="NCBI Taxonomy" id="27915"/>
    <lineage>
        <taxon>Eukaryota</taxon>
        <taxon>Metazoa</taxon>
        <taxon>Spiralia</taxon>
        <taxon>Lophotrochozoa</taxon>
        <taxon>Annelida</taxon>
        <taxon>Polychaeta</taxon>
        <taxon>Sedentaria</taxon>
        <taxon>Canalipalpata</taxon>
        <taxon>Sabellida</taxon>
        <taxon>Siboglinidae</taxon>
        <taxon>Ridgeia</taxon>
    </lineage>
</organism>
<dbReference type="InterPro" id="IPR016186">
    <property type="entry name" value="C-type_lectin-like/link_sf"/>
</dbReference>
<dbReference type="Proteomes" id="UP001209878">
    <property type="component" value="Unassembled WGS sequence"/>
</dbReference>
<reference evidence="3" key="1">
    <citation type="journal article" date="2023" name="Mol. Biol. Evol.">
        <title>Third-Generation Sequencing Reveals the Adaptive Role of the Epigenome in Three Deep-Sea Polychaetes.</title>
        <authorList>
            <person name="Perez M."/>
            <person name="Aroh O."/>
            <person name="Sun Y."/>
            <person name="Lan Y."/>
            <person name="Juniper S.K."/>
            <person name="Young C.R."/>
            <person name="Angers B."/>
            <person name="Qian P.Y."/>
        </authorList>
    </citation>
    <scope>NUCLEOTIDE SEQUENCE</scope>
    <source>
        <strain evidence="3">R07B-5</strain>
    </source>
</reference>
<dbReference type="InterPro" id="IPR016187">
    <property type="entry name" value="CTDL_fold"/>
</dbReference>
<dbReference type="SMART" id="SM00034">
    <property type="entry name" value="CLECT"/>
    <property type="match status" value="1"/>
</dbReference>
<accession>A0AAD9NJT8</accession>
<evidence type="ECO:0000256" key="1">
    <source>
        <dbReference type="SAM" id="SignalP"/>
    </source>
</evidence>
<dbReference type="InterPro" id="IPR050111">
    <property type="entry name" value="C-type_lectin/snaclec_domain"/>
</dbReference>
<gene>
    <name evidence="3" type="ORF">NP493_1123g01015</name>
</gene>
<proteinExistence type="predicted"/>
<keyword evidence="1" id="KW-0732">Signal</keyword>
<feature type="signal peptide" evidence="1">
    <location>
        <begin position="1"/>
        <end position="18"/>
    </location>
</feature>
<evidence type="ECO:0000313" key="3">
    <source>
        <dbReference type="EMBL" id="KAK2170921.1"/>
    </source>
</evidence>
<feature type="chain" id="PRO_5042134590" description="C-type lectin domain-containing protein" evidence="1">
    <location>
        <begin position="19"/>
        <end position="156"/>
    </location>
</feature>
<dbReference type="EMBL" id="JAODUO010001126">
    <property type="protein sequence ID" value="KAK2170921.1"/>
    <property type="molecule type" value="Genomic_DNA"/>
</dbReference>
<dbReference type="InterPro" id="IPR001304">
    <property type="entry name" value="C-type_lectin-like"/>
</dbReference>
<sequence>MALLLCFTVLSTLAFAYARCPDGFEHNGKSCYAFVATKMNWFDADQFCTSLVPNTYFTHLVAIESPREQQWLENYINSHTELRNRDYWTSGTMIDRKRGWWWALTGDTFGYDNWAPGQPDDSGKCACLWARKLYRWDDVSCYDGYKYPICEFELIM</sequence>
<evidence type="ECO:0000259" key="2">
    <source>
        <dbReference type="PROSITE" id="PS50041"/>
    </source>
</evidence>
<dbReference type="SUPFAM" id="SSF56436">
    <property type="entry name" value="C-type lectin-like"/>
    <property type="match status" value="1"/>
</dbReference>
<dbReference type="PROSITE" id="PS50041">
    <property type="entry name" value="C_TYPE_LECTIN_2"/>
    <property type="match status" value="1"/>
</dbReference>